<dbReference type="PANTHER" id="PTHR47245">
    <property type="entry name" value="PEPTIDYLPROLYL ISOMERASE"/>
    <property type="match status" value="1"/>
</dbReference>
<dbReference type="Pfam" id="PF13616">
    <property type="entry name" value="Rotamase_3"/>
    <property type="match status" value="1"/>
</dbReference>
<dbReference type="InterPro" id="IPR000297">
    <property type="entry name" value="PPIase_PpiC"/>
</dbReference>
<reference evidence="6" key="1">
    <citation type="journal article" date="2019" name="Int. J. Syst. Evol. Microbiol.">
        <title>The Global Catalogue of Microorganisms (GCM) 10K type strain sequencing project: providing services to taxonomists for standard genome sequencing and annotation.</title>
        <authorList>
            <consortium name="The Broad Institute Genomics Platform"/>
            <consortium name="The Broad Institute Genome Sequencing Center for Infectious Disease"/>
            <person name="Wu L."/>
            <person name="Ma J."/>
        </authorList>
    </citation>
    <scope>NUCLEOTIDE SEQUENCE [LARGE SCALE GENOMIC DNA]</scope>
    <source>
        <strain evidence="6">CCUG 59129</strain>
    </source>
</reference>
<feature type="compositionally biased region" description="Basic and acidic residues" evidence="2">
    <location>
        <begin position="11"/>
        <end position="28"/>
    </location>
</feature>
<accession>A0ABW3HQL8</accession>
<feature type="domain" description="PpiC" evidence="4">
    <location>
        <begin position="234"/>
        <end position="324"/>
    </location>
</feature>
<dbReference type="EMBL" id="JBHTJZ010000011">
    <property type="protein sequence ID" value="MFD0959830.1"/>
    <property type="molecule type" value="Genomic_DNA"/>
</dbReference>
<proteinExistence type="predicted"/>
<evidence type="ECO:0000256" key="1">
    <source>
        <dbReference type="PROSITE-ProRule" id="PRU00278"/>
    </source>
</evidence>
<dbReference type="SUPFAM" id="SSF54534">
    <property type="entry name" value="FKBP-like"/>
    <property type="match status" value="1"/>
</dbReference>
<keyword evidence="1" id="KW-0697">Rotamase</keyword>
<keyword evidence="1 5" id="KW-0413">Isomerase</keyword>
<name>A0ABW3HQL8_9BACL</name>
<keyword evidence="3" id="KW-1133">Transmembrane helix</keyword>
<gene>
    <name evidence="5" type="ORF">ACFQ2I_10550</name>
</gene>
<feature type="transmembrane region" description="Helical" evidence="3">
    <location>
        <begin position="84"/>
        <end position="102"/>
    </location>
</feature>
<evidence type="ECO:0000259" key="4">
    <source>
        <dbReference type="PROSITE" id="PS50198"/>
    </source>
</evidence>
<dbReference type="GO" id="GO:0003755">
    <property type="term" value="F:peptidyl-prolyl cis-trans isomerase activity"/>
    <property type="evidence" value="ECO:0007669"/>
    <property type="project" value="UniProtKB-EC"/>
</dbReference>
<keyword evidence="6" id="KW-1185">Reference proteome</keyword>
<dbReference type="Proteomes" id="UP001596989">
    <property type="component" value="Unassembled WGS sequence"/>
</dbReference>
<feature type="region of interest" description="Disordered" evidence="2">
    <location>
        <begin position="1"/>
        <end position="55"/>
    </location>
</feature>
<dbReference type="Gene3D" id="1.10.4030.10">
    <property type="entry name" value="Porin chaperone SurA, peptide-binding domain"/>
    <property type="match status" value="1"/>
</dbReference>
<dbReference type="PANTHER" id="PTHR47245:SF2">
    <property type="entry name" value="PEPTIDYL-PROLYL CIS-TRANS ISOMERASE HP_0175-RELATED"/>
    <property type="match status" value="1"/>
</dbReference>
<evidence type="ECO:0000313" key="5">
    <source>
        <dbReference type="EMBL" id="MFD0959830.1"/>
    </source>
</evidence>
<protein>
    <submittedName>
        <fullName evidence="5">Peptidylprolyl isomerase</fullName>
        <ecNumber evidence="5">5.2.1.8</ecNumber>
    </submittedName>
</protein>
<feature type="region of interest" description="Disordered" evidence="2">
    <location>
        <begin position="368"/>
        <end position="392"/>
    </location>
</feature>
<evidence type="ECO:0000256" key="3">
    <source>
        <dbReference type="SAM" id="Phobius"/>
    </source>
</evidence>
<keyword evidence="3" id="KW-0812">Transmembrane</keyword>
<comment type="caution">
    <text evidence="5">The sequence shown here is derived from an EMBL/GenBank/DDBJ whole genome shotgun (WGS) entry which is preliminary data.</text>
</comment>
<keyword evidence="3" id="KW-0472">Membrane</keyword>
<evidence type="ECO:0000256" key="2">
    <source>
        <dbReference type="SAM" id="MobiDB-lite"/>
    </source>
</evidence>
<organism evidence="5 6">
    <name type="scientific">Paenibacillus chungangensis</name>
    <dbReference type="NCBI Taxonomy" id="696535"/>
    <lineage>
        <taxon>Bacteria</taxon>
        <taxon>Bacillati</taxon>
        <taxon>Bacillota</taxon>
        <taxon>Bacilli</taxon>
        <taxon>Bacillales</taxon>
        <taxon>Paenibacillaceae</taxon>
        <taxon>Paenibacillus</taxon>
    </lineage>
</organism>
<feature type="compositionally biased region" description="Polar residues" evidence="2">
    <location>
        <begin position="1"/>
        <end position="10"/>
    </location>
</feature>
<dbReference type="InterPro" id="IPR046357">
    <property type="entry name" value="PPIase_dom_sf"/>
</dbReference>
<dbReference type="SUPFAM" id="SSF109998">
    <property type="entry name" value="Triger factor/SurA peptide-binding domain-like"/>
    <property type="match status" value="1"/>
</dbReference>
<dbReference type="InterPro" id="IPR050245">
    <property type="entry name" value="PrsA_foldase"/>
</dbReference>
<dbReference type="PROSITE" id="PS50198">
    <property type="entry name" value="PPIC_PPIASE_2"/>
    <property type="match status" value="1"/>
</dbReference>
<dbReference type="EC" id="5.2.1.8" evidence="5"/>
<dbReference type="Gene3D" id="3.10.50.40">
    <property type="match status" value="1"/>
</dbReference>
<sequence length="392" mass="43047">MNNKDSLNNENKGDQADEQSVKKERYTYEEETASAAEQPVASEQETETETDKHHSEDEVAAAAIAAVPSITAEAPTTVVKRSPWGWILLSAALAVALVVVILKPPFGVDNSNVATVNGTNIKKEDLYEFMVKRYGTATLDNMITEELIRQEAEAASITITEDDVTNQLDALKLGFPSQEVFDMQLMQAGITEEELREDMRIQTLLIKLLEPQTEVTDDEVQQYFDQNKATWSTTEQIRASHILVETEDEAKAVVAALEGGADFAELAMEKSKDEGSAAAGGDLNFFGKGQMVKEFEEAAFALEVNEVSDIVQSSFGYHIIKKTDSKPAEEPVFEEKRAAIRTMLLNQEANPLTNTWLQEKHEKAIITNTLEEKAESEASGTAGSESGEASAE</sequence>
<dbReference type="InterPro" id="IPR027304">
    <property type="entry name" value="Trigger_fact/SurA_dom_sf"/>
</dbReference>
<dbReference type="Pfam" id="PF13624">
    <property type="entry name" value="SurA_N_3"/>
    <property type="match status" value="1"/>
</dbReference>
<dbReference type="RefSeq" id="WP_377564099.1">
    <property type="nucleotide sequence ID" value="NZ_JBHTJZ010000011.1"/>
</dbReference>
<evidence type="ECO:0000313" key="6">
    <source>
        <dbReference type="Proteomes" id="UP001596989"/>
    </source>
</evidence>
<feature type="compositionally biased region" description="Low complexity" evidence="2">
    <location>
        <begin position="377"/>
        <end position="392"/>
    </location>
</feature>